<sequence length="85" mass="9902">MAHDKIRCRLNRIGLVLTVGLFLFLQFTRYGDTAGHHVLLQNDYSLRAHWDFFVNSENVFVLLACAAVAYLPLLCYGIYRLIRKR</sequence>
<reference evidence="2" key="1">
    <citation type="journal article" date="2022" name="Res Sq">
        <title>Evolution of multicellular longitudinally dividing oral cavity symbionts (Neisseriaceae).</title>
        <authorList>
            <person name="Nyongesa S."/>
            <person name="Weber P."/>
            <person name="Bernet E."/>
            <person name="Pullido F."/>
            <person name="Nieckarz M."/>
            <person name="Delaby M."/>
            <person name="Nieves C."/>
            <person name="Viehboeck T."/>
            <person name="Krause N."/>
            <person name="Rivera-Millot A."/>
            <person name="Nakamura A."/>
            <person name="Vischer N."/>
            <person name="VanNieuwenhze M."/>
            <person name="Brun Y."/>
            <person name="Cava F."/>
            <person name="Bulgheresi S."/>
            <person name="Veyrier F."/>
        </authorList>
    </citation>
    <scope>NUCLEOTIDE SEQUENCE</scope>
    <source>
        <strain evidence="2">17694</strain>
    </source>
</reference>
<keyword evidence="1" id="KW-0812">Transmembrane</keyword>
<evidence type="ECO:0000313" key="3">
    <source>
        <dbReference type="Proteomes" id="UP000831534"/>
    </source>
</evidence>
<gene>
    <name evidence="2" type="ORF">LVJ77_07560</name>
</gene>
<proteinExistence type="predicted"/>
<keyword evidence="3" id="KW-1185">Reference proteome</keyword>
<feature type="transmembrane region" description="Helical" evidence="1">
    <location>
        <begin position="59"/>
        <end position="79"/>
    </location>
</feature>
<dbReference type="Proteomes" id="UP000831534">
    <property type="component" value="Chromosome"/>
</dbReference>
<name>A0A8T9MWI1_9NEIS</name>
<evidence type="ECO:0000256" key="1">
    <source>
        <dbReference type="SAM" id="Phobius"/>
    </source>
</evidence>
<protein>
    <submittedName>
        <fullName evidence="2">Uncharacterized protein</fullName>
    </submittedName>
</protein>
<reference evidence="2" key="2">
    <citation type="submission" date="2024-09" db="EMBL/GenBank/DDBJ databases">
        <authorList>
            <person name="Veyrier F.J."/>
        </authorList>
    </citation>
    <scope>NUCLEOTIDE SEQUENCE</scope>
    <source>
        <strain evidence="2">17694</strain>
    </source>
</reference>
<dbReference type="RefSeq" id="WP_156900848.1">
    <property type="nucleotide sequence ID" value="NZ_CP091521.1"/>
</dbReference>
<accession>A0A8T9MWI1</accession>
<feature type="transmembrane region" description="Helical" evidence="1">
    <location>
        <begin position="12"/>
        <end position="30"/>
    </location>
</feature>
<dbReference type="AlphaFoldDB" id="A0A8T9MWI1"/>
<dbReference type="KEGG" id="ckh:LVJ77_07560"/>
<organism evidence="2 3">
    <name type="scientific">Conchiformibius kuhniae</name>
    <dbReference type="NCBI Taxonomy" id="211502"/>
    <lineage>
        <taxon>Bacteria</taxon>
        <taxon>Pseudomonadati</taxon>
        <taxon>Pseudomonadota</taxon>
        <taxon>Betaproteobacteria</taxon>
        <taxon>Neisseriales</taxon>
        <taxon>Neisseriaceae</taxon>
        <taxon>Conchiformibius</taxon>
    </lineage>
</organism>
<keyword evidence="1" id="KW-1133">Transmembrane helix</keyword>
<keyword evidence="1" id="KW-0472">Membrane</keyword>
<evidence type="ECO:0000313" key="2">
    <source>
        <dbReference type="EMBL" id="UOP04253.1"/>
    </source>
</evidence>
<dbReference type="EMBL" id="CP091521">
    <property type="protein sequence ID" value="UOP04253.1"/>
    <property type="molecule type" value="Genomic_DNA"/>
</dbReference>